<dbReference type="SUPFAM" id="SSF52540">
    <property type="entry name" value="P-loop containing nucleoside triphosphate hydrolases"/>
    <property type="match status" value="2"/>
</dbReference>
<dbReference type="InterPro" id="IPR027417">
    <property type="entry name" value="P-loop_NTPase"/>
</dbReference>
<dbReference type="SMART" id="SM00487">
    <property type="entry name" value="DEXDc"/>
    <property type="match status" value="1"/>
</dbReference>
<keyword evidence="4 12" id="KW-0547">Nucleotide-binding</keyword>
<keyword evidence="3" id="KW-0690">Ribosome biogenesis</keyword>
<keyword evidence="6 12" id="KW-0347">Helicase</keyword>
<dbReference type="GO" id="GO:0042254">
    <property type="term" value="P:ribosome biogenesis"/>
    <property type="evidence" value="ECO:0007669"/>
    <property type="project" value="UniProtKB-KW"/>
</dbReference>
<feature type="region of interest" description="Disordered" evidence="13">
    <location>
        <begin position="239"/>
        <end position="270"/>
    </location>
</feature>
<evidence type="ECO:0000256" key="6">
    <source>
        <dbReference type="ARBA" id="ARBA00022806"/>
    </source>
</evidence>
<dbReference type="CDD" id="cd17946">
    <property type="entry name" value="DEADc_DDX24"/>
    <property type="match status" value="1"/>
</dbReference>
<dbReference type="InterPro" id="IPR011545">
    <property type="entry name" value="DEAD/DEAH_box_helicase_dom"/>
</dbReference>
<dbReference type="GO" id="GO:0010467">
    <property type="term" value="P:gene expression"/>
    <property type="evidence" value="ECO:0007669"/>
    <property type="project" value="UniProtKB-ARBA"/>
</dbReference>
<feature type="domain" description="Helicase C-terminal" evidence="15">
    <location>
        <begin position="466"/>
        <end position="609"/>
    </location>
</feature>
<dbReference type="AlphaFoldDB" id="A0AAD5V1J0"/>
<reference evidence="17" key="1">
    <citation type="submission" date="2022-07" db="EMBL/GenBank/DDBJ databases">
        <title>Genome Sequence of Physisporinus lineatus.</title>
        <authorList>
            <person name="Buettner E."/>
        </authorList>
    </citation>
    <scope>NUCLEOTIDE SEQUENCE</scope>
    <source>
        <strain evidence="17">VT162</strain>
    </source>
</reference>
<keyword evidence="5 12" id="KW-0378">Hydrolase</keyword>
<evidence type="ECO:0000256" key="4">
    <source>
        <dbReference type="ARBA" id="ARBA00022741"/>
    </source>
</evidence>
<keyword evidence="8" id="KW-0694">RNA-binding</keyword>
<evidence type="ECO:0000256" key="8">
    <source>
        <dbReference type="ARBA" id="ARBA00022884"/>
    </source>
</evidence>
<comment type="caution">
    <text evidence="17">The sequence shown here is derived from an EMBL/GenBank/DDBJ whole genome shotgun (WGS) entry which is preliminary data.</text>
</comment>
<evidence type="ECO:0000256" key="11">
    <source>
        <dbReference type="PROSITE-ProRule" id="PRU00552"/>
    </source>
</evidence>
<dbReference type="InterPro" id="IPR014001">
    <property type="entry name" value="Helicase_ATP-bd"/>
</dbReference>
<dbReference type="GO" id="GO:0005524">
    <property type="term" value="F:ATP binding"/>
    <property type="evidence" value="ECO:0007669"/>
    <property type="project" value="UniProtKB-KW"/>
</dbReference>
<keyword evidence="18" id="KW-1185">Reference proteome</keyword>
<dbReference type="PROSITE" id="PS51192">
    <property type="entry name" value="HELICASE_ATP_BIND_1"/>
    <property type="match status" value="1"/>
</dbReference>
<dbReference type="InterPro" id="IPR001650">
    <property type="entry name" value="Helicase_C-like"/>
</dbReference>
<evidence type="ECO:0000256" key="9">
    <source>
        <dbReference type="ARBA" id="ARBA00023242"/>
    </source>
</evidence>
<keyword evidence="7 12" id="KW-0067">ATP-binding</keyword>
<evidence type="ECO:0000313" key="17">
    <source>
        <dbReference type="EMBL" id="KAJ3483739.1"/>
    </source>
</evidence>
<dbReference type="Proteomes" id="UP001212997">
    <property type="component" value="Unassembled WGS sequence"/>
</dbReference>
<evidence type="ECO:0000256" key="3">
    <source>
        <dbReference type="ARBA" id="ARBA00022517"/>
    </source>
</evidence>
<feature type="short sequence motif" description="Q motif" evidence="11">
    <location>
        <begin position="124"/>
        <end position="152"/>
    </location>
</feature>
<evidence type="ECO:0000256" key="7">
    <source>
        <dbReference type="ARBA" id="ARBA00022840"/>
    </source>
</evidence>
<sequence>MATSTGLKRKLKSRLTSSRKKPKTKHLTSDELPWKTVATPKEAGIASDLDGILGLEEVDDVEVVYEETEGGKVIRFKVVEETVPEEEDVQVEEEEKVAGPSTDLLLEDNQIREHTPIDFKSLLPDWHPFELHSQLYHALRNQGFTSPTPIQSKAIPVAFKGKDVIGVAQTGSGKTLAYGLPILHHLLSNANPTQLKQQKRPLKALVLAPTRELALQVSSHLNACLNSFSENTVVDVNREDADGNPVLSQSQSKKRKEKGKNKEIVPVQSKPKGPPLVSVAAIVGGMSSQKQRRILDRGVDVLVATPGRLWDIIQEDDDLAIQIRALRFLVLDEADRMIETGHFAELDNILRLTLRLATEEEIEPQLSGDNELSNPTRDDQSLPNPLQTFIFSATLSKDLQRNLKKRSRPKYKSKNTKPASTLDDLVMKLDFRDPEPEVIDLSPEGGVVSTLKESKIDCLSNDKDAYLYYFLLRYPGRSLVFLSSIDGIRRLMPLMDLLEINAFPLHSQLEQRQRLKNLDRFKSTANSVLLATDIAARGLDIPAVDHVVHYQIPRSTDVYVHRNGRTARAMRDGFSLLMCAPDERRLVRALMGSLGRREDEIPEMSVELYLLDKLKARIQVARQIDSAQHKIKKENHEKNWLREAADAMEIEIDSDLGLSSEEESKGLPTKQKRKQTQAKTAALKAELKSLLAQPLVARGVSTKYITSGSRSIVDDFIAGDYHETMLGMKKTQAGQDVALPKKKRPKVVKEEYEEWNGISAEC</sequence>
<feature type="compositionally biased region" description="Basic residues" evidence="13">
    <location>
        <begin position="7"/>
        <end position="26"/>
    </location>
</feature>
<accession>A0AAD5V1J0</accession>
<proteinExistence type="inferred from homology"/>
<gene>
    <name evidence="17" type="ORF">NLI96_g6101</name>
</gene>
<dbReference type="Pfam" id="PF00271">
    <property type="entry name" value="Helicase_C"/>
    <property type="match status" value="1"/>
</dbReference>
<dbReference type="GO" id="GO:0016787">
    <property type="term" value="F:hydrolase activity"/>
    <property type="evidence" value="ECO:0007669"/>
    <property type="project" value="UniProtKB-KW"/>
</dbReference>
<comment type="subcellular location">
    <subcellularLocation>
        <location evidence="1">Nucleus</location>
    </subcellularLocation>
</comment>
<dbReference type="CDD" id="cd18787">
    <property type="entry name" value="SF2_C_DEAD"/>
    <property type="match status" value="1"/>
</dbReference>
<dbReference type="GO" id="GO:0003723">
    <property type="term" value="F:RNA binding"/>
    <property type="evidence" value="ECO:0007669"/>
    <property type="project" value="UniProtKB-KW"/>
</dbReference>
<comment type="catalytic activity">
    <reaction evidence="10">
        <text>ATP + H2O = ADP + phosphate + H(+)</text>
        <dbReference type="Rhea" id="RHEA:13065"/>
        <dbReference type="ChEBI" id="CHEBI:15377"/>
        <dbReference type="ChEBI" id="CHEBI:15378"/>
        <dbReference type="ChEBI" id="CHEBI:30616"/>
        <dbReference type="ChEBI" id="CHEBI:43474"/>
        <dbReference type="ChEBI" id="CHEBI:456216"/>
        <dbReference type="EC" id="3.6.4.13"/>
    </reaction>
</comment>
<organism evidence="17 18">
    <name type="scientific">Meripilus lineatus</name>
    <dbReference type="NCBI Taxonomy" id="2056292"/>
    <lineage>
        <taxon>Eukaryota</taxon>
        <taxon>Fungi</taxon>
        <taxon>Dikarya</taxon>
        <taxon>Basidiomycota</taxon>
        <taxon>Agaricomycotina</taxon>
        <taxon>Agaricomycetes</taxon>
        <taxon>Polyporales</taxon>
        <taxon>Meripilaceae</taxon>
        <taxon>Meripilus</taxon>
    </lineage>
</organism>
<feature type="region of interest" description="Disordered" evidence="13">
    <location>
        <begin position="1"/>
        <end position="33"/>
    </location>
</feature>
<evidence type="ECO:0000256" key="12">
    <source>
        <dbReference type="RuleBase" id="RU000492"/>
    </source>
</evidence>
<evidence type="ECO:0000256" key="1">
    <source>
        <dbReference type="ARBA" id="ARBA00004123"/>
    </source>
</evidence>
<dbReference type="InterPro" id="IPR014014">
    <property type="entry name" value="RNA_helicase_DEAD_Q_motif"/>
</dbReference>
<dbReference type="GO" id="GO:0003724">
    <property type="term" value="F:RNA helicase activity"/>
    <property type="evidence" value="ECO:0007669"/>
    <property type="project" value="UniProtKB-EC"/>
</dbReference>
<comment type="similarity">
    <text evidence="12">Belongs to the DEAD box helicase family.</text>
</comment>
<evidence type="ECO:0000313" key="18">
    <source>
        <dbReference type="Proteomes" id="UP001212997"/>
    </source>
</evidence>
<name>A0AAD5V1J0_9APHY</name>
<dbReference type="GO" id="GO:0005634">
    <property type="term" value="C:nucleus"/>
    <property type="evidence" value="ECO:0007669"/>
    <property type="project" value="UniProtKB-SubCell"/>
</dbReference>
<evidence type="ECO:0000256" key="2">
    <source>
        <dbReference type="ARBA" id="ARBA00012552"/>
    </source>
</evidence>
<keyword evidence="9" id="KW-0539">Nucleus</keyword>
<evidence type="ECO:0000259" key="16">
    <source>
        <dbReference type="PROSITE" id="PS51195"/>
    </source>
</evidence>
<dbReference type="SMART" id="SM00490">
    <property type="entry name" value="HELICc"/>
    <property type="match status" value="1"/>
</dbReference>
<evidence type="ECO:0000256" key="10">
    <source>
        <dbReference type="ARBA" id="ARBA00047984"/>
    </source>
</evidence>
<evidence type="ECO:0000256" key="5">
    <source>
        <dbReference type="ARBA" id="ARBA00022801"/>
    </source>
</evidence>
<dbReference type="PROSITE" id="PS51195">
    <property type="entry name" value="Q_MOTIF"/>
    <property type="match status" value="1"/>
</dbReference>
<dbReference type="InterPro" id="IPR050079">
    <property type="entry name" value="DEAD_box_RNA_helicase"/>
</dbReference>
<dbReference type="Gene3D" id="3.40.50.300">
    <property type="entry name" value="P-loop containing nucleotide triphosphate hydrolases"/>
    <property type="match status" value="2"/>
</dbReference>
<protein>
    <recommendedName>
        <fullName evidence="2">RNA helicase</fullName>
        <ecNumber evidence="2">3.6.4.13</ecNumber>
    </recommendedName>
</protein>
<dbReference type="EMBL" id="JANAWD010000216">
    <property type="protein sequence ID" value="KAJ3483739.1"/>
    <property type="molecule type" value="Genomic_DNA"/>
</dbReference>
<dbReference type="InterPro" id="IPR000629">
    <property type="entry name" value="RNA-helicase_DEAD-box_CS"/>
</dbReference>
<feature type="domain" description="Helicase ATP-binding" evidence="14">
    <location>
        <begin position="155"/>
        <end position="413"/>
    </location>
</feature>
<evidence type="ECO:0000259" key="14">
    <source>
        <dbReference type="PROSITE" id="PS51192"/>
    </source>
</evidence>
<dbReference type="PROSITE" id="PS51194">
    <property type="entry name" value="HELICASE_CTER"/>
    <property type="match status" value="1"/>
</dbReference>
<feature type="compositionally biased region" description="Polar residues" evidence="13">
    <location>
        <begin position="367"/>
        <end position="384"/>
    </location>
</feature>
<dbReference type="GO" id="GO:0005829">
    <property type="term" value="C:cytosol"/>
    <property type="evidence" value="ECO:0007669"/>
    <property type="project" value="TreeGrafter"/>
</dbReference>
<feature type="domain" description="DEAD-box RNA helicase Q" evidence="16">
    <location>
        <begin position="124"/>
        <end position="152"/>
    </location>
</feature>
<dbReference type="PANTHER" id="PTHR47959:SF1">
    <property type="entry name" value="ATP-DEPENDENT RNA HELICASE DBPA"/>
    <property type="match status" value="1"/>
</dbReference>
<evidence type="ECO:0000256" key="13">
    <source>
        <dbReference type="SAM" id="MobiDB-lite"/>
    </source>
</evidence>
<evidence type="ECO:0000259" key="15">
    <source>
        <dbReference type="PROSITE" id="PS51194"/>
    </source>
</evidence>
<feature type="region of interest" description="Disordered" evidence="13">
    <location>
        <begin position="363"/>
        <end position="384"/>
    </location>
</feature>
<dbReference type="PROSITE" id="PS00039">
    <property type="entry name" value="DEAD_ATP_HELICASE"/>
    <property type="match status" value="1"/>
</dbReference>
<dbReference type="PANTHER" id="PTHR47959">
    <property type="entry name" value="ATP-DEPENDENT RNA HELICASE RHLE-RELATED"/>
    <property type="match status" value="1"/>
</dbReference>
<dbReference type="Pfam" id="PF00270">
    <property type="entry name" value="DEAD"/>
    <property type="match status" value="2"/>
</dbReference>
<dbReference type="EC" id="3.6.4.13" evidence="2"/>